<comment type="caution">
    <text evidence="4">The sequence shown here is derived from an EMBL/GenBank/DDBJ whole genome shotgun (WGS) entry which is preliminary data.</text>
</comment>
<feature type="coiled-coil region" evidence="1">
    <location>
        <begin position="59"/>
        <end position="107"/>
    </location>
</feature>
<dbReference type="Pfam" id="PF05137">
    <property type="entry name" value="PilN"/>
    <property type="match status" value="1"/>
</dbReference>
<gene>
    <name evidence="4" type="ORF">F6J89_15480</name>
</gene>
<keyword evidence="3" id="KW-0812">Transmembrane</keyword>
<dbReference type="PANTHER" id="PTHR40278:SF1">
    <property type="entry name" value="DNA UTILIZATION PROTEIN HOFN"/>
    <property type="match status" value="1"/>
</dbReference>
<feature type="transmembrane region" description="Helical" evidence="3">
    <location>
        <begin position="38"/>
        <end position="58"/>
    </location>
</feature>
<sequence length="271" mass="30296">MYSLDINFLKDPERDILPQDQGAVSSKKQLQMGEMTPLIIGAVVGILPLALVAGLWLVMQQQTAKLEKEQAEVTRELERSEAQRQRVVNLQKQINKTNAETEALANVFDQIKPWSAMLQDIRERTPPGVQIRTVKQTEVESDGRNSGSAKAQASSDTRPKFKLEISGTARSFDDVNYFILTLKNSSFLKTDQTQLIEAQLIDNPTKLEVPETQQRSAAQAKYELPKVVDYTIHTNLSNIPASELLRELDSKGAVGLVTRIRTLQEKGVIQP</sequence>
<keyword evidence="3" id="KW-1133">Transmembrane helix</keyword>
<evidence type="ECO:0000256" key="3">
    <source>
        <dbReference type="SAM" id="Phobius"/>
    </source>
</evidence>
<dbReference type="InterPro" id="IPR052534">
    <property type="entry name" value="Extracell_DNA_Util/SecSys_Comp"/>
</dbReference>
<organism evidence="4">
    <name type="scientific">Symploca sp. SIO1C4</name>
    <dbReference type="NCBI Taxonomy" id="2607765"/>
    <lineage>
        <taxon>Bacteria</taxon>
        <taxon>Bacillati</taxon>
        <taxon>Cyanobacteriota</taxon>
        <taxon>Cyanophyceae</taxon>
        <taxon>Coleofasciculales</taxon>
        <taxon>Coleofasciculaceae</taxon>
        <taxon>Symploca</taxon>
    </lineage>
</organism>
<evidence type="ECO:0000313" key="4">
    <source>
        <dbReference type="EMBL" id="NER28994.1"/>
    </source>
</evidence>
<dbReference type="AlphaFoldDB" id="A0A6B3NG57"/>
<evidence type="ECO:0000256" key="2">
    <source>
        <dbReference type="SAM" id="MobiDB-lite"/>
    </source>
</evidence>
<feature type="compositionally biased region" description="Polar residues" evidence="2">
    <location>
        <begin position="144"/>
        <end position="156"/>
    </location>
</feature>
<dbReference type="PANTHER" id="PTHR40278">
    <property type="entry name" value="DNA UTILIZATION PROTEIN HOFN"/>
    <property type="match status" value="1"/>
</dbReference>
<protein>
    <submittedName>
        <fullName evidence="4">Fimbrial assembly protein</fullName>
    </submittedName>
</protein>
<evidence type="ECO:0000256" key="1">
    <source>
        <dbReference type="SAM" id="Coils"/>
    </source>
</evidence>
<proteinExistence type="predicted"/>
<accession>A0A6B3NG57</accession>
<reference evidence="4" key="1">
    <citation type="submission" date="2019-11" db="EMBL/GenBank/DDBJ databases">
        <title>Genomic insights into an expanded diversity of filamentous marine cyanobacteria reveals the extraordinary biosynthetic potential of Moorea and Okeania.</title>
        <authorList>
            <person name="Ferreira Leao T."/>
            <person name="Wang M."/>
            <person name="Moss N."/>
            <person name="Da Silva R."/>
            <person name="Sanders J."/>
            <person name="Nurk S."/>
            <person name="Gurevich A."/>
            <person name="Humphrey G."/>
            <person name="Reher R."/>
            <person name="Zhu Q."/>
            <person name="Belda-Ferre P."/>
            <person name="Glukhov E."/>
            <person name="Rex R."/>
            <person name="Dorrestein P.C."/>
            <person name="Knight R."/>
            <person name="Pevzner P."/>
            <person name="Gerwick W.H."/>
            <person name="Gerwick L."/>
        </authorList>
    </citation>
    <scope>NUCLEOTIDE SEQUENCE</scope>
    <source>
        <strain evidence="4">SIO1C4</strain>
    </source>
</reference>
<dbReference type="EMBL" id="JAAHFQ010000291">
    <property type="protein sequence ID" value="NER28994.1"/>
    <property type="molecule type" value="Genomic_DNA"/>
</dbReference>
<name>A0A6B3NG57_9CYAN</name>
<keyword evidence="1" id="KW-0175">Coiled coil</keyword>
<keyword evidence="3" id="KW-0472">Membrane</keyword>
<feature type="region of interest" description="Disordered" evidence="2">
    <location>
        <begin position="128"/>
        <end position="159"/>
    </location>
</feature>
<dbReference type="InterPro" id="IPR007813">
    <property type="entry name" value="PilN"/>
</dbReference>